<sequence>MNEDNDGWFFGPKSVSAGSVHMDIWEGSAVELAARDLLYVYPISGWWRERKALGRVESKTRYALVVGIETPDVDVDLITPIAAEIENLVAAGVTIET</sequence>
<dbReference type="STRING" id="1335048.AKL17_3956"/>
<evidence type="ECO:0000313" key="1">
    <source>
        <dbReference type="EMBL" id="AMY71178.1"/>
    </source>
</evidence>
<keyword evidence="2" id="KW-1185">Reference proteome</keyword>
<accession>A0A159Z8W7</accession>
<evidence type="ECO:0000313" key="2">
    <source>
        <dbReference type="Proteomes" id="UP000076128"/>
    </source>
</evidence>
<organism evidence="1 2">
    <name type="scientific">Frigidibacter mobilis</name>
    <dbReference type="NCBI Taxonomy" id="1335048"/>
    <lineage>
        <taxon>Bacteria</taxon>
        <taxon>Pseudomonadati</taxon>
        <taxon>Pseudomonadota</taxon>
        <taxon>Alphaproteobacteria</taxon>
        <taxon>Rhodobacterales</taxon>
        <taxon>Paracoccaceae</taxon>
        <taxon>Frigidibacter</taxon>
    </lineage>
</organism>
<dbReference type="EMBL" id="CP012661">
    <property type="protein sequence ID" value="AMY71178.1"/>
    <property type="molecule type" value="Genomic_DNA"/>
</dbReference>
<dbReference type="Proteomes" id="UP000076128">
    <property type="component" value="Chromosome"/>
</dbReference>
<reference evidence="1 2" key="1">
    <citation type="submission" date="2015-09" db="EMBL/GenBank/DDBJ databases">
        <title>Complete genome sequence of Defluviimonas alba cai42t isolated from an oilfield in Xinjiang.</title>
        <authorList>
            <person name="Geng S."/>
            <person name="Pan X."/>
            <person name="Wu X."/>
        </authorList>
    </citation>
    <scope>NUCLEOTIDE SEQUENCE [LARGE SCALE GENOMIC DNA]</scope>
    <source>
        <strain evidence="2">cai42</strain>
    </source>
</reference>
<dbReference type="PATRIC" id="fig|1335048.3.peg.4111"/>
<gene>
    <name evidence="1" type="ORF">AKL17_3956</name>
</gene>
<dbReference type="RefSeq" id="WP_207209496.1">
    <property type="nucleotide sequence ID" value="NZ_CP012661.1"/>
</dbReference>
<name>A0A159Z8W7_9RHOB</name>
<protein>
    <submittedName>
        <fullName evidence="1">Uncharacterized protein</fullName>
    </submittedName>
</protein>
<proteinExistence type="predicted"/>
<dbReference type="SUPFAM" id="SSF47571">
    <property type="entry name" value="Cloroperoxidase"/>
    <property type="match status" value="1"/>
</dbReference>
<dbReference type="InterPro" id="IPR036851">
    <property type="entry name" value="Chloroperoxidase-like_sf"/>
</dbReference>
<dbReference type="KEGG" id="daa:AKL17_3956"/>
<dbReference type="GO" id="GO:0004601">
    <property type="term" value="F:peroxidase activity"/>
    <property type="evidence" value="ECO:0007669"/>
    <property type="project" value="InterPro"/>
</dbReference>
<dbReference type="AlphaFoldDB" id="A0A159Z8W7"/>